<name>T2IRN2_CROWT</name>
<evidence type="ECO:0000313" key="3">
    <source>
        <dbReference type="Proteomes" id="UP000017981"/>
    </source>
</evidence>
<accession>T2IRN2</accession>
<sequence length="200" mass="22456">MIIKFKAIAQHRNYMLRKLSLARVGLTVGGILTIIGFVAYAVDNPTLNLAGFFYGVPILLGGLALKAAELKPIPYSQSTSPEIIALREEKATPTQDQIRKDVTRYRYGQEAHLDDSLERLGLSPSDEDRPVLVAIREENIEGNYGLILEFDSPFITLETWQDKKEKITKFFGPDITVRIDPKEDNEIDIFLISSSQTQEG</sequence>
<organism evidence="2 3">
    <name type="scientific">Crocosphaera watsonii WH 0005</name>
    <dbReference type="NCBI Taxonomy" id="423472"/>
    <lineage>
        <taxon>Bacteria</taxon>
        <taxon>Bacillati</taxon>
        <taxon>Cyanobacteriota</taxon>
        <taxon>Cyanophyceae</taxon>
        <taxon>Oscillatoriophycideae</taxon>
        <taxon>Chroococcales</taxon>
        <taxon>Aphanothecaceae</taxon>
        <taxon>Crocosphaera</taxon>
    </lineage>
</organism>
<keyword evidence="1" id="KW-0812">Transmembrane</keyword>
<keyword evidence="1" id="KW-1133">Transmembrane helix</keyword>
<dbReference type="Proteomes" id="UP000017981">
    <property type="component" value="Unassembled WGS sequence"/>
</dbReference>
<reference evidence="2 3" key="1">
    <citation type="submission" date="2013-01" db="EMBL/GenBank/DDBJ databases">
        <authorList>
            <person name="Bench S."/>
        </authorList>
    </citation>
    <scope>NUCLEOTIDE SEQUENCE [LARGE SCALE GENOMIC DNA]</scope>
    <source>
        <strain evidence="2 3">WH 0005</strain>
    </source>
</reference>
<feature type="transmembrane region" description="Helical" evidence="1">
    <location>
        <begin position="47"/>
        <end position="65"/>
    </location>
</feature>
<keyword evidence="1" id="KW-0472">Membrane</keyword>
<gene>
    <name evidence="2" type="ORF">CWATWH0005_3165</name>
</gene>
<dbReference type="Pfam" id="PF11016">
    <property type="entry name" value="DUF2854"/>
    <property type="match status" value="1"/>
</dbReference>
<reference evidence="2 3" key="2">
    <citation type="submission" date="2013-09" db="EMBL/GenBank/DDBJ databases">
        <title>Whole genome comparison of six Crocosphaera watsonii strains with differing phenotypes.</title>
        <authorList>
            <person name="Bench S.R."/>
            <person name="Heller P."/>
            <person name="Frank I."/>
            <person name="Arciniega M."/>
            <person name="Shilova I.N."/>
            <person name="Zehr J.P."/>
        </authorList>
    </citation>
    <scope>NUCLEOTIDE SEQUENCE [LARGE SCALE GENOMIC DNA]</scope>
    <source>
        <strain evidence="2 3">WH 0005</strain>
    </source>
</reference>
<comment type="caution">
    <text evidence="2">The sequence shown here is derived from an EMBL/GenBank/DDBJ whole genome shotgun (WGS) entry which is preliminary data.</text>
</comment>
<dbReference type="InterPro" id="IPR021275">
    <property type="entry name" value="DUF2854"/>
</dbReference>
<feature type="transmembrane region" description="Helical" evidence="1">
    <location>
        <begin position="21"/>
        <end position="41"/>
    </location>
</feature>
<dbReference type="AlphaFoldDB" id="T2IRN2"/>
<proteinExistence type="predicted"/>
<evidence type="ECO:0000256" key="1">
    <source>
        <dbReference type="SAM" id="Phobius"/>
    </source>
</evidence>
<dbReference type="EMBL" id="CAQL01000235">
    <property type="protein sequence ID" value="CCQ54820.1"/>
    <property type="molecule type" value="Genomic_DNA"/>
</dbReference>
<protein>
    <submittedName>
        <fullName evidence="2">Cyanobacterial protein slr0575</fullName>
    </submittedName>
</protein>
<evidence type="ECO:0000313" key="2">
    <source>
        <dbReference type="EMBL" id="CCQ54820.1"/>
    </source>
</evidence>
<dbReference type="PANTHER" id="PTHR35551">
    <property type="match status" value="1"/>
</dbReference>
<dbReference type="PANTHER" id="PTHR35551:SF1">
    <property type="entry name" value="ACCLIMATION OF PHOTOSYNTHESIS TO ENVIRONMENT"/>
    <property type="match status" value="1"/>
</dbReference>